<dbReference type="AlphaFoldDB" id="A0A8J3X6X7"/>
<organism evidence="1 2">
    <name type="scientific">Planotetraspora mira</name>
    <dbReference type="NCBI Taxonomy" id="58121"/>
    <lineage>
        <taxon>Bacteria</taxon>
        <taxon>Bacillati</taxon>
        <taxon>Actinomycetota</taxon>
        <taxon>Actinomycetes</taxon>
        <taxon>Streptosporangiales</taxon>
        <taxon>Streptosporangiaceae</taxon>
        <taxon>Planotetraspora</taxon>
    </lineage>
</organism>
<evidence type="ECO:0000313" key="2">
    <source>
        <dbReference type="Proteomes" id="UP000650628"/>
    </source>
</evidence>
<protein>
    <submittedName>
        <fullName evidence="1">4,5-dihydroxyphthalate decarboxylase</fullName>
    </submittedName>
</protein>
<dbReference type="EMBL" id="BOOO01000019">
    <property type="protein sequence ID" value="GII30307.1"/>
    <property type="molecule type" value="Genomic_DNA"/>
</dbReference>
<accession>A0A8J3X6X7</accession>
<dbReference type="SUPFAM" id="SSF53850">
    <property type="entry name" value="Periplasmic binding protein-like II"/>
    <property type="match status" value="1"/>
</dbReference>
<dbReference type="Pfam" id="PF12974">
    <property type="entry name" value="Phosphonate-bd"/>
    <property type="match status" value="1"/>
</dbReference>
<dbReference type="Proteomes" id="UP000650628">
    <property type="component" value="Unassembled WGS sequence"/>
</dbReference>
<sequence>MSDRRLTLAIADYDRVAALADGRVTVPGVELELRTLAPSETFYRMLHEDAFDVSEMSLSSFLIAREQGRQWTAIPVFPNRTAFHTSLFVHERSGIKRPEALRGKRIGLPEYQMTAAVWTRGALAHDFGVDPTSVEWFIERRPELSHGGETGFRPAPGIRVSQVPEGETLHSMLVAGEVEAVMPSPYPGMASRLNRTSAHDLRATPGVRRLFADPWAEAARTYRKYGFLHCNHTVVVQNRHLEQDPELAMNLFLAFSEAKRLAYANVRSIERSSLLMAGPRLDEQQEVFGDDPFPYGFESSAAALRTLAGYSHEQGLTSVPAVVENLFASSTLAT</sequence>
<gene>
    <name evidence="1" type="ORF">Pmi06nite_37490</name>
</gene>
<reference evidence="1 2" key="1">
    <citation type="submission" date="2021-01" db="EMBL/GenBank/DDBJ databases">
        <title>Whole genome shotgun sequence of Planotetraspora mira NBRC 15435.</title>
        <authorList>
            <person name="Komaki H."/>
            <person name="Tamura T."/>
        </authorList>
    </citation>
    <scope>NUCLEOTIDE SEQUENCE [LARGE SCALE GENOMIC DNA]</scope>
    <source>
        <strain evidence="1 2">NBRC 15435</strain>
    </source>
</reference>
<dbReference type="RefSeq" id="WP_203954277.1">
    <property type="nucleotide sequence ID" value="NZ_BOOO01000019.1"/>
</dbReference>
<proteinExistence type="predicted"/>
<comment type="caution">
    <text evidence="1">The sequence shown here is derived from an EMBL/GenBank/DDBJ whole genome shotgun (WGS) entry which is preliminary data.</text>
</comment>
<name>A0A8J3X6X7_9ACTN</name>
<keyword evidence="2" id="KW-1185">Reference proteome</keyword>
<dbReference type="Gene3D" id="3.40.190.10">
    <property type="entry name" value="Periplasmic binding protein-like II"/>
    <property type="match status" value="1"/>
</dbReference>
<evidence type="ECO:0000313" key="1">
    <source>
        <dbReference type="EMBL" id="GII30307.1"/>
    </source>
</evidence>